<sequence>MKNVIQLRTKRSGAAPCTYHELMHRIAEEGGQVIEMFPSDKALAPDSTQADLMIRPAQEGGALGIALADLPAGVFVDKIRA</sequence>
<dbReference type="Proteomes" id="UP000031196">
    <property type="component" value="Unassembled WGS sequence"/>
</dbReference>
<evidence type="ECO:0000313" key="2">
    <source>
        <dbReference type="Proteomes" id="UP000031196"/>
    </source>
</evidence>
<name>A0A0B4D5T2_PSEPS</name>
<organism evidence="1 2">
    <name type="scientific">Pseudarthrobacter phenanthrenivorans</name>
    <name type="common">Arthrobacter phenanthrenivorans</name>
    <dbReference type="NCBI Taxonomy" id="361575"/>
    <lineage>
        <taxon>Bacteria</taxon>
        <taxon>Bacillati</taxon>
        <taxon>Actinomycetota</taxon>
        <taxon>Actinomycetes</taxon>
        <taxon>Micrococcales</taxon>
        <taxon>Micrococcaceae</taxon>
        <taxon>Pseudarthrobacter</taxon>
    </lineage>
</organism>
<dbReference type="AlphaFoldDB" id="A0A0B4D5T2"/>
<proteinExistence type="predicted"/>
<dbReference type="RefSeq" id="WP_043450410.1">
    <property type="nucleotide sequence ID" value="NZ_JWTB01000008.1"/>
</dbReference>
<reference evidence="1 2" key="1">
    <citation type="submission" date="2014-12" db="EMBL/GenBank/DDBJ databases">
        <title>Genome sequencing of Arthrobacter phenanthrenivorans SWC37.</title>
        <authorList>
            <person name="Tan P.W."/>
            <person name="Chan K.-G."/>
        </authorList>
    </citation>
    <scope>NUCLEOTIDE SEQUENCE [LARGE SCALE GENOMIC DNA]</scope>
    <source>
        <strain evidence="1 2">SWC37</strain>
    </source>
</reference>
<dbReference type="EMBL" id="JWTB01000008">
    <property type="protein sequence ID" value="KIC68709.1"/>
    <property type="molecule type" value="Genomic_DNA"/>
</dbReference>
<accession>A0A0B4D5T2</accession>
<protein>
    <submittedName>
        <fullName evidence="1">Uncharacterized protein</fullName>
    </submittedName>
</protein>
<dbReference type="OrthoDB" id="9976923at2"/>
<gene>
    <name evidence="1" type="ORF">RM50_04410</name>
</gene>
<comment type="caution">
    <text evidence="1">The sequence shown here is derived from an EMBL/GenBank/DDBJ whole genome shotgun (WGS) entry which is preliminary data.</text>
</comment>
<evidence type="ECO:0000313" key="1">
    <source>
        <dbReference type="EMBL" id="KIC68709.1"/>
    </source>
</evidence>